<gene>
    <name evidence="1" type="ORF">A1O3_07389</name>
</gene>
<evidence type="ECO:0008006" key="3">
    <source>
        <dbReference type="Google" id="ProtNLM"/>
    </source>
</evidence>
<dbReference type="OrthoDB" id="4144003at2759"/>
<reference evidence="1 2" key="1">
    <citation type="submission" date="2013-03" db="EMBL/GenBank/DDBJ databases">
        <title>The Genome Sequence of Capronia epimyces CBS 606.96.</title>
        <authorList>
            <consortium name="The Broad Institute Genomics Platform"/>
            <person name="Cuomo C."/>
            <person name="de Hoog S."/>
            <person name="Gorbushina A."/>
            <person name="Walker B."/>
            <person name="Young S.K."/>
            <person name="Zeng Q."/>
            <person name="Gargeya S."/>
            <person name="Fitzgerald M."/>
            <person name="Haas B."/>
            <person name="Abouelleil A."/>
            <person name="Allen A.W."/>
            <person name="Alvarado L."/>
            <person name="Arachchi H.M."/>
            <person name="Berlin A.M."/>
            <person name="Chapman S.B."/>
            <person name="Gainer-Dewar J."/>
            <person name="Goldberg J."/>
            <person name="Griggs A."/>
            <person name="Gujja S."/>
            <person name="Hansen M."/>
            <person name="Howarth C."/>
            <person name="Imamovic A."/>
            <person name="Ireland A."/>
            <person name="Larimer J."/>
            <person name="McCowan C."/>
            <person name="Murphy C."/>
            <person name="Pearson M."/>
            <person name="Poon T.W."/>
            <person name="Priest M."/>
            <person name="Roberts A."/>
            <person name="Saif S."/>
            <person name="Shea T."/>
            <person name="Sisk P."/>
            <person name="Sykes S."/>
            <person name="Wortman J."/>
            <person name="Nusbaum C."/>
            <person name="Birren B."/>
        </authorList>
    </citation>
    <scope>NUCLEOTIDE SEQUENCE [LARGE SCALE GENOMIC DNA]</scope>
    <source>
        <strain evidence="1 2">CBS 606.96</strain>
    </source>
</reference>
<evidence type="ECO:0000313" key="1">
    <source>
        <dbReference type="EMBL" id="EXJ81101.1"/>
    </source>
</evidence>
<sequence>MGDTTDSFTYLETPDDAQWSQNAFQYAVQVWLPSVFRDVEILDATLASSASTQATIERIVQGCLANRMHMFSLLAASTAFQKYVLRLQNYRHDTPEYCMGKALQYLRHHLASNPEVDELLIFDLETLAAFERYVGNFQGARTHLVMVQHLVRSLGDLGRLQPSMRPLCWLWDLAVAGGLGEPPLLPLLWDHGSLPGEQMVGAILPDLSRAGIAPSGSALLRYTNIVHPVLSDIIVDTVQWFHVQQHHHVHNYARSPTQSWASRQVYTLVHRLLSWSADPADASHQEILYHAIAESIKQALLVVISDIERAPNGNARTDAVSMSDPTMFSWSNIGRLRAQLLPIYNNQTWTEQDEEIVLWMVCLGVQHATDAQDRDWFGSFAARLTRRRDITRDDMIQLMARYLHRCESTGRPDIDGLQTALAQ</sequence>
<dbReference type="AlphaFoldDB" id="W9XVR7"/>
<name>W9XVR7_9EURO</name>
<comment type="caution">
    <text evidence="1">The sequence shown here is derived from an EMBL/GenBank/DDBJ whole genome shotgun (WGS) entry which is preliminary data.</text>
</comment>
<dbReference type="STRING" id="1182542.W9XVR7"/>
<dbReference type="HOGENOM" id="CLU_038173_0_0_1"/>
<organism evidence="1 2">
    <name type="scientific">Capronia epimyces CBS 606.96</name>
    <dbReference type="NCBI Taxonomy" id="1182542"/>
    <lineage>
        <taxon>Eukaryota</taxon>
        <taxon>Fungi</taxon>
        <taxon>Dikarya</taxon>
        <taxon>Ascomycota</taxon>
        <taxon>Pezizomycotina</taxon>
        <taxon>Eurotiomycetes</taxon>
        <taxon>Chaetothyriomycetidae</taxon>
        <taxon>Chaetothyriales</taxon>
        <taxon>Herpotrichiellaceae</taxon>
        <taxon>Capronia</taxon>
    </lineage>
</organism>
<dbReference type="PANTHER" id="PTHR37540:SF5">
    <property type="entry name" value="TRANSCRIPTION FACTOR DOMAIN-CONTAINING PROTEIN"/>
    <property type="match status" value="1"/>
</dbReference>
<dbReference type="Proteomes" id="UP000019478">
    <property type="component" value="Unassembled WGS sequence"/>
</dbReference>
<keyword evidence="2" id="KW-1185">Reference proteome</keyword>
<dbReference type="RefSeq" id="XP_007735689.1">
    <property type="nucleotide sequence ID" value="XM_007737499.1"/>
</dbReference>
<dbReference type="EMBL" id="AMGY01000006">
    <property type="protein sequence ID" value="EXJ81101.1"/>
    <property type="molecule type" value="Genomic_DNA"/>
</dbReference>
<evidence type="ECO:0000313" key="2">
    <source>
        <dbReference type="Proteomes" id="UP000019478"/>
    </source>
</evidence>
<protein>
    <recommendedName>
        <fullName evidence="3">Transcription factor domain-containing protein</fullName>
    </recommendedName>
</protein>
<proteinExistence type="predicted"/>
<dbReference type="PANTHER" id="PTHR37540">
    <property type="entry name" value="TRANSCRIPTION FACTOR (ACR-2), PUTATIVE-RELATED-RELATED"/>
    <property type="match status" value="1"/>
</dbReference>
<dbReference type="GeneID" id="19171489"/>
<accession>W9XVR7</accession>